<evidence type="ECO:0000256" key="3">
    <source>
        <dbReference type="SAM" id="MobiDB-lite"/>
    </source>
</evidence>
<feature type="binding site" evidence="2">
    <location>
        <begin position="3"/>
        <end position="6"/>
    </location>
    <ligand>
        <name>substrate</name>
    </ligand>
</feature>
<feature type="binding site" evidence="2">
    <location>
        <position position="2"/>
    </location>
    <ligand>
        <name>Mg(2+)</name>
        <dbReference type="ChEBI" id="CHEBI:18420"/>
    </ligand>
</feature>
<accession>A0A845UYJ1</accession>
<proteinExistence type="inferred from homology"/>
<reference evidence="4 5" key="1">
    <citation type="submission" date="2020-02" db="EMBL/GenBank/DDBJ databases">
        <authorList>
            <person name="Zhang X.-Y."/>
        </authorList>
    </citation>
    <scope>NUCLEOTIDE SEQUENCE [LARGE SCALE GENOMIC DNA]</scope>
    <source>
        <strain evidence="4 5">C33</strain>
    </source>
</reference>
<dbReference type="EMBL" id="JAAGSC010000034">
    <property type="protein sequence ID" value="NDY94940.1"/>
    <property type="molecule type" value="Genomic_DNA"/>
</dbReference>
<comment type="function">
    <text evidence="2">Catalyzes the sequential condensation of isopentenyl diphosphate (IPP) with (2E,6E)-farnesyl diphosphate (E,E-FPP) to yield (2Z,6Z,10Z,14Z,18Z,22Z,26Z,30Z,34E,38E)-undecaprenyl diphosphate (di-trans,octa-cis-UPP). UPP is the precursor of glycosyl carrier lipid in the biosynthesis of bacterial cell wall polysaccharide components such as peptidoglycan and lipopolysaccharide.</text>
</comment>
<organism evidence="4 5">
    <name type="scientific">Wenzhouxiangella limi</name>
    <dbReference type="NCBI Taxonomy" id="2707351"/>
    <lineage>
        <taxon>Bacteria</taxon>
        <taxon>Pseudomonadati</taxon>
        <taxon>Pseudomonadota</taxon>
        <taxon>Gammaproteobacteria</taxon>
        <taxon>Chromatiales</taxon>
        <taxon>Wenzhouxiangellaceae</taxon>
        <taxon>Wenzhouxiangella</taxon>
    </lineage>
</organism>
<feature type="active site" description="Proton acceptor" evidence="2">
    <location>
        <position position="50"/>
    </location>
</feature>
<gene>
    <name evidence="2 4" type="primary">uppS</name>
    <name evidence="4" type="ORF">G3I74_04270</name>
</gene>
<keyword evidence="5" id="KW-1185">Reference proteome</keyword>
<feature type="binding site" evidence="2">
    <location>
        <position position="15"/>
    </location>
    <ligand>
        <name>substrate</name>
    </ligand>
</feature>
<feature type="binding site" evidence="2">
    <location>
        <position position="170"/>
    </location>
    <ligand>
        <name>substrate</name>
    </ligand>
</feature>
<feature type="binding site" evidence="2">
    <location>
        <position position="189"/>
    </location>
    <ligand>
        <name>Mg(2+)</name>
        <dbReference type="ChEBI" id="CHEBI:18420"/>
    </ligand>
</feature>
<dbReference type="InterPro" id="IPR001441">
    <property type="entry name" value="UPP_synth-like"/>
</dbReference>
<dbReference type="CDD" id="cd00475">
    <property type="entry name" value="Cis_IPPS"/>
    <property type="match status" value="1"/>
</dbReference>
<dbReference type="PROSITE" id="PS01066">
    <property type="entry name" value="UPP_SYNTHASE"/>
    <property type="match status" value="1"/>
</dbReference>
<dbReference type="AlphaFoldDB" id="A0A845UYJ1"/>
<feature type="binding site" evidence="2">
    <location>
        <position position="51"/>
    </location>
    <ligand>
        <name>substrate</name>
    </ligand>
</feature>
<dbReference type="FunFam" id="3.40.1180.10:FF:000001">
    <property type="entry name" value="(2E,6E)-farnesyl-diphosphate-specific ditrans,polycis-undecaprenyl-diphosphate synthase"/>
    <property type="match status" value="1"/>
</dbReference>
<evidence type="ECO:0000313" key="5">
    <source>
        <dbReference type="Proteomes" id="UP000484885"/>
    </source>
</evidence>
<dbReference type="Gene3D" id="3.40.1180.10">
    <property type="entry name" value="Decaprenyl diphosphate synthase-like"/>
    <property type="match status" value="1"/>
</dbReference>
<evidence type="ECO:0000256" key="2">
    <source>
        <dbReference type="HAMAP-Rule" id="MF_01139"/>
    </source>
</evidence>
<comment type="cofactor">
    <cofactor evidence="2">
        <name>Mg(2+)</name>
        <dbReference type="ChEBI" id="CHEBI:18420"/>
    </cofactor>
    <text evidence="2">Binds 2 magnesium ions per subunit.</text>
</comment>
<dbReference type="SUPFAM" id="SSF64005">
    <property type="entry name" value="Undecaprenyl diphosphate synthase"/>
    <property type="match status" value="1"/>
</dbReference>
<evidence type="ECO:0000313" key="4">
    <source>
        <dbReference type="EMBL" id="NDY94940.1"/>
    </source>
</evidence>
<evidence type="ECO:0000256" key="1">
    <source>
        <dbReference type="ARBA" id="ARBA00022679"/>
    </source>
</evidence>
<feature type="binding site" evidence="2">
    <location>
        <begin position="176"/>
        <end position="178"/>
    </location>
    <ligand>
        <name>substrate</name>
    </ligand>
</feature>
<feature type="binding site" evidence="2">
    <location>
        <position position="19"/>
    </location>
    <ligand>
        <name>substrate</name>
    </ligand>
</feature>
<sequence length="228" mass="25681">MDGNGRWAMRRGKPRSYGHQAGSDALKRTIEAAIRRDIEVLTVFAFSCENWRRPRTEVRKLLDLFLKALNKDVRELHQHGVRINFIGGRSVFNPSLRNGMAQAEQLTCRNQRLQLNVAVNYSGRSDIVAAARRIAAKAATGNLAAEDLTEEHLGEELTLACLPSPDLFIRTGGEKRLSNFLLWQIAYTELYFSEVLWPDFGAEALDEALMDYAGRERRFGGLSQVQSA</sequence>
<dbReference type="InterPro" id="IPR018520">
    <property type="entry name" value="UPP_synth-like_CS"/>
</dbReference>
<keyword evidence="2" id="KW-0573">Peptidoglycan synthesis</keyword>
<feature type="binding site" evidence="2">
    <location>
        <position position="53"/>
    </location>
    <ligand>
        <name>substrate</name>
    </ligand>
</feature>
<dbReference type="GO" id="GO:0016094">
    <property type="term" value="P:polyprenol biosynthetic process"/>
    <property type="evidence" value="ECO:0007669"/>
    <property type="project" value="TreeGrafter"/>
</dbReference>
<comment type="subunit">
    <text evidence="2">Homodimer.</text>
</comment>
<comment type="caution">
    <text evidence="4">The sequence shown here is derived from an EMBL/GenBank/DDBJ whole genome shotgun (WGS) entry which is preliminary data.</text>
</comment>
<dbReference type="GO" id="GO:0005829">
    <property type="term" value="C:cytosol"/>
    <property type="evidence" value="ECO:0007669"/>
    <property type="project" value="TreeGrafter"/>
</dbReference>
<dbReference type="Pfam" id="PF01255">
    <property type="entry name" value="Prenyltransf"/>
    <property type="match status" value="1"/>
</dbReference>
<dbReference type="GO" id="GO:0000287">
    <property type="term" value="F:magnesium ion binding"/>
    <property type="evidence" value="ECO:0007669"/>
    <property type="project" value="UniProtKB-UniRule"/>
</dbReference>
<dbReference type="GO" id="GO:0008360">
    <property type="term" value="P:regulation of cell shape"/>
    <property type="evidence" value="ECO:0007669"/>
    <property type="project" value="UniProtKB-KW"/>
</dbReference>
<dbReference type="GO" id="GO:0008834">
    <property type="term" value="F:ditrans,polycis-undecaprenyl-diphosphate synthase [(2E,6E)-farnesyl-diphosphate specific] activity"/>
    <property type="evidence" value="ECO:0007669"/>
    <property type="project" value="UniProtKB-UniRule"/>
</dbReference>
<dbReference type="NCBIfam" id="TIGR00055">
    <property type="entry name" value="uppS"/>
    <property type="match status" value="1"/>
</dbReference>
<protein>
    <recommendedName>
        <fullName evidence="2">Ditrans,polycis-undecaprenyl-diphosphate synthase ((2E,6E)-farnesyl-diphosphate specific)</fullName>
        <ecNumber evidence="2">2.5.1.31</ecNumber>
    </recommendedName>
    <alternativeName>
        <fullName evidence="2">Ditrans,polycis-undecaprenylcistransferase</fullName>
    </alternativeName>
    <alternativeName>
        <fullName evidence="2">Undecaprenyl diphosphate synthase</fullName>
        <shortName evidence="2">UDS</shortName>
    </alternativeName>
    <alternativeName>
        <fullName evidence="2">Undecaprenyl pyrophosphate synthase</fullName>
        <shortName evidence="2">UPP synthase</shortName>
    </alternativeName>
</protein>
<feature type="binding site" evidence="2">
    <location>
        <begin position="47"/>
        <end position="49"/>
    </location>
    <ligand>
        <name>substrate</name>
    </ligand>
</feature>
<keyword evidence="2" id="KW-0961">Cell wall biogenesis/degradation</keyword>
<comment type="catalytic activity">
    <reaction evidence="2">
        <text>8 isopentenyl diphosphate + (2E,6E)-farnesyl diphosphate = di-trans,octa-cis-undecaprenyl diphosphate + 8 diphosphate</text>
        <dbReference type="Rhea" id="RHEA:27551"/>
        <dbReference type="ChEBI" id="CHEBI:33019"/>
        <dbReference type="ChEBI" id="CHEBI:58405"/>
        <dbReference type="ChEBI" id="CHEBI:128769"/>
        <dbReference type="ChEBI" id="CHEBI:175763"/>
        <dbReference type="EC" id="2.5.1.31"/>
    </reaction>
</comment>
<comment type="similarity">
    <text evidence="2">Belongs to the UPP synthase family.</text>
</comment>
<dbReference type="PANTHER" id="PTHR10291:SF0">
    <property type="entry name" value="DEHYDRODOLICHYL DIPHOSPHATE SYNTHASE 2"/>
    <property type="match status" value="1"/>
</dbReference>
<keyword evidence="2" id="KW-0479">Metal-binding</keyword>
<keyword evidence="1 2" id="KW-0808">Transferase</keyword>
<dbReference type="GO" id="GO:0071555">
    <property type="term" value="P:cell wall organization"/>
    <property type="evidence" value="ECO:0007669"/>
    <property type="project" value="UniProtKB-KW"/>
</dbReference>
<feature type="active site" evidence="2">
    <location>
        <position position="2"/>
    </location>
</feature>
<dbReference type="Proteomes" id="UP000484885">
    <property type="component" value="Unassembled WGS sequence"/>
</dbReference>
<dbReference type="InterPro" id="IPR036424">
    <property type="entry name" value="UPP_synth-like_sf"/>
</dbReference>
<dbReference type="EC" id="2.5.1.31" evidence="2"/>
<feature type="binding site" evidence="2">
    <location>
        <position position="7"/>
    </location>
    <ligand>
        <name>substrate</name>
    </ligand>
</feature>
<keyword evidence="2" id="KW-0133">Cell shape</keyword>
<dbReference type="HAMAP" id="MF_01139">
    <property type="entry name" value="ISPT"/>
    <property type="match status" value="1"/>
</dbReference>
<dbReference type="PANTHER" id="PTHR10291">
    <property type="entry name" value="DEHYDRODOLICHYL DIPHOSPHATE SYNTHASE FAMILY MEMBER"/>
    <property type="match status" value="1"/>
</dbReference>
<dbReference type="GO" id="GO:0009252">
    <property type="term" value="P:peptidoglycan biosynthetic process"/>
    <property type="evidence" value="ECO:0007669"/>
    <property type="project" value="UniProtKB-UniRule"/>
</dbReference>
<name>A0A845UYJ1_9GAMM</name>
<feature type="region of interest" description="Disordered" evidence="3">
    <location>
        <begin position="1"/>
        <end position="21"/>
    </location>
</feature>
<keyword evidence="2" id="KW-0460">Magnesium</keyword>